<keyword evidence="2" id="KW-1185">Reference proteome</keyword>
<dbReference type="Proteomes" id="UP000037939">
    <property type="component" value="Unassembled WGS sequence"/>
</dbReference>
<dbReference type="AlphaFoldDB" id="A0A0N0XH49"/>
<sequence length="89" mass="9806">MHTQLIDRTGLVAIQHQGNARIICEAGRVWLSIPGRDITLAAGERCEVSCTGLVLLEGEPGSRYSIATLPSMRRWAWPFHSSPKLVVSH</sequence>
<reference evidence="1 2" key="1">
    <citation type="submission" date="2015-07" db="EMBL/GenBank/DDBJ databases">
        <title>Draft genome sequence of the Amantichitinum ursilacus IGB-41, a new chitin-degrading bacterium.</title>
        <authorList>
            <person name="Kirstahler P."/>
            <person name="Guenther M."/>
            <person name="Grumaz C."/>
            <person name="Rupp S."/>
            <person name="Zibek S."/>
            <person name="Sohn K."/>
        </authorList>
    </citation>
    <scope>NUCLEOTIDE SEQUENCE [LARGE SCALE GENOMIC DNA]</scope>
    <source>
        <strain evidence="1 2">IGB-41</strain>
    </source>
</reference>
<dbReference type="OrthoDB" id="6989771at2"/>
<comment type="caution">
    <text evidence="1">The sequence shown here is derived from an EMBL/GenBank/DDBJ whole genome shotgun (WGS) entry which is preliminary data.</text>
</comment>
<organism evidence="1 2">
    <name type="scientific">Amantichitinum ursilacus</name>
    <dbReference type="NCBI Taxonomy" id="857265"/>
    <lineage>
        <taxon>Bacteria</taxon>
        <taxon>Pseudomonadati</taxon>
        <taxon>Pseudomonadota</taxon>
        <taxon>Betaproteobacteria</taxon>
        <taxon>Neisseriales</taxon>
        <taxon>Chitinibacteraceae</taxon>
        <taxon>Amantichitinum</taxon>
    </lineage>
</organism>
<dbReference type="RefSeq" id="WP_053939033.1">
    <property type="nucleotide sequence ID" value="NZ_LAQT01000028.1"/>
</dbReference>
<protein>
    <recommendedName>
        <fullName evidence="3">DUF2917 domain-containing protein</fullName>
    </recommendedName>
</protein>
<evidence type="ECO:0000313" key="1">
    <source>
        <dbReference type="EMBL" id="KPC50551.1"/>
    </source>
</evidence>
<accession>A0A0N0XH49</accession>
<dbReference type="STRING" id="857265.WG78_17140"/>
<dbReference type="Pfam" id="PF11142">
    <property type="entry name" value="DUF2917"/>
    <property type="match status" value="1"/>
</dbReference>
<proteinExistence type="predicted"/>
<gene>
    <name evidence="1" type="ORF">WG78_17140</name>
</gene>
<evidence type="ECO:0000313" key="2">
    <source>
        <dbReference type="Proteomes" id="UP000037939"/>
    </source>
</evidence>
<name>A0A0N0XH49_9NEIS</name>
<dbReference type="EMBL" id="LAQT01000028">
    <property type="protein sequence ID" value="KPC50551.1"/>
    <property type="molecule type" value="Genomic_DNA"/>
</dbReference>
<evidence type="ECO:0008006" key="3">
    <source>
        <dbReference type="Google" id="ProtNLM"/>
    </source>
</evidence>
<dbReference type="InterPro" id="IPR021317">
    <property type="entry name" value="DUF2917"/>
</dbReference>